<keyword evidence="3" id="KW-0378">Hydrolase</keyword>
<dbReference type="SUPFAM" id="SSF53649">
    <property type="entry name" value="Alkaline phosphatase-like"/>
    <property type="match status" value="1"/>
</dbReference>
<evidence type="ECO:0000259" key="2">
    <source>
        <dbReference type="Pfam" id="PF00884"/>
    </source>
</evidence>
<proteinExistence type="inferred from homology"/>
<dbReference type="KEGG" id="stim:H1B31_02570"/>
<name>A0A7G7VMS5_9FIRM</name>
<dbReference type="GO" id="GO:0004065">
    <property type="term" value="F:arylsulfatase activity"/>
    <property type="evidence" value="ECO:0007669"/>
    <property type="project" value="TreeGrafter"/>
</dbReference>
<dbReference type="GO" id="GO:0016740">
    <property type="term" value="F:transferase activity"/>
    <property type="evidence" value="ECO:0007669"/>
    <property type="project" value="UniProtKB-KW"/>
</dbReference>
<dbReference type="Proteomes" id="UP000515480">
    <property type="component" value="Chromosome"/>
</dbReference>
<keyword evidence="3" id="KW-0808">Transferase</keyword>
<dbReference type="SUPFAM" id="SSF48452">
    <property type="entry name" value="TPR-like"/>
    <property type="match status" value="1"/>
</dbReference>
<dbReference type="AlphaFoldDB" id="A0A7G7VMS5"/>
<feature type="domain" description="Sulfatase N-terminal" evidence="2">
    <location>
        <begin position="332"/>
        <end position="591"/>
    </location>
</feature>
<evidence type="ECO:0000313" key="3">
    <source>
        <dbReference type="EMBL" id="QNH55418.1"/>
    </source>
</evidence>
<dbReference type="PANTHER" id="PTHR42693">
    <property type="entry name" value="ARYLSULFATASE FAMILY MEMBER"/>
    <property type="match status" value="1"/>
</dbReference>
<gene>
    <name evidence="3" type="ORF">H1B31_02570</name>
</gene>
<dbReference type="InterPro" id="IPR017850">
    <property type="entry name" value="Alkaline_phosphatase_core_sf"/>
</dbReference>
<accession>A0A7G7VMS5</accession>
<protein>
    <submittedName>
        <fullName evidence="3">Sulfatase-like hydrolase/transferase</fullName>
    </submittedName>
</protein>
<dbReference type="Gene3D" id="3.40.720.10">
    <property type="entry name" value="Alkaline Phosphatase, subunit A"/>
    <property type="match status" value="2"/>
</dbReference>
<evidence type="ECO:0000313" key="4">
    <source>
        <dbReference type="Proteomes" id="UP000515480"/>
    </source>
</evidence>
<dbReference type="InterPro" id="IPR011990">
    <property type="entry name" value="TPR-like_helical_dom_sf"/>
</dbReference>
<keyword evidence="4" id="KW-1185">Reference proteome</keyword>
<evidence type="ECO:0000256" key="1">
    <source>
        <dbReference type="ARBA" id="ARBA00008779"/>
    </source>
</evidence>
<organism evidence="3 4">
    <name type="scientific">Selenomonas timonae</name>
    <dbReference type="NCBI Taxonomy" id="2754044"/>
    <lineage>
        <taxon>Bacteria</taxon>
        <taxon>Bacillati</taxon>
        <taxon>Bacillota</taxon>
        <taxon>Negativicutes</taxon>
        <taxon>Selenomonadales</taxon>
        <taxon>Selenomonadaceae</taxon>
        <taxon>Selenomonas</taxon>
    </lineage>
</organism>
<reference evidence="3 4" key="1">
    <citation type="submission" date="2020-07" db="EMBL/GenBank/DDBJ databases">
        <title>Complete genome and description of Selenomonas timonensis sp. nov., a new bacterium isolated from a gingivitis subject.</title>
        <authorList>
            <person name="Antezack A."/>
        </authorList>
    </citation>
    <scope>NUCLEOTIDE SEQUENCE [LARGE SCALE GENOMIC DNA]</scope>
    <source>
        <strain evidence="3 4">Marseille-Q3039</strain>
    </source>
</reference>
<dbReference type="Pfam" id="PF00884">
    <property type="entry name" value="Sulfatase"/>
    <property type="match status" value="1"/>
</dbReference>
<dbReference type="InterPro" id="IPR000917">
    <property type="entry name" value="Sulfatase_N"/>
</dbReference>
<dbReference type="PANTHER" id="PTHR42693:SF33">
    <property type="entry name" value="ARYLSULFATASE"/>
    <property type="match status" value="1"/>
</dbReference>
<sequence>MTDDFTIFWRNNERASALFYDLLARSERGAYDDDFLVQLAAYREAAPESERADIFAAQYLLHHGDAETATLCAERSYRVRPMSPAVWEILARSYKTLGRYTDALVMQGYLTGCGIPLALNLPRAALNTHALDRLSIAMSAPSYAPFGTRMGYNPEEGLVERDALFLGETLPVSSHIEPPYYVGVYAEQGMQGDHVWQIDALRNAPGLSYFGGGDFTFDLIRAQQVPGRADLQLAPQEEVILPVLGTVLPLLDVQEAQQLRIQTDELDDTAWLNIGTPNFFRLNQSATLSSAQDFVVGIPIHIGHSPTRRRFVLNLLIDALPWTVLRDSFADKMPQTHRFFEKGTIFDQCFSVAEYTYPSIAAIETGMYPQHSGIFNDRFTIDLRPDDVTISERARTAGYATAQLMGFGGGVYNGIARGYDRLIVSMYRAQIYEGVERVIRHLEAFPDIDHFLLLHASEVHPYPSPLYQLPSSVQAHLSLAERVTEAPSMPSPYMRPNAVSQCAFWQSIRDTDRALGTLFAYLEQHYAPEDYLVNLYSDHGVAIFSEPHDIVGTHLTGAAWMMRGAGVPAGVIADELTSTVDIYPALSHLLGFPVGGNVDGVLPKIFGGTGREVAFSNSLYPTKPYFLAARSLTHVLRLNTEEAVLTDGTVNLEGACVAIYPRTHEGELGYEIDSPELRAFFYPRVREFLQGIGNNGEMFPLPEEM</sequence>
<dbReference type="InterPro" id="IPR050738">
    <property type="entry name" value="Sulfatase"/>
</dbReference>
<dbReference type="EMBL" id="CP060204">
    <property type="protein sequence ID" value="QNH55418.1"/>
    <property type="molecule type" value="Genomic_DNA"/>
</dbReference>
<comment type="similarity">
    <text evidence="1">Belongs to the sulfatase family.</text>
</comment>